<keyword evidence="3" id="KW-0813">Transport</keyword>
<proteinExistence type="inferred from homology"/>
<accession>A0ABN1G8R2</accession>
<dbReference type="Pfam" id="PF08402">
    <property type="entry name" value="TOBE_2"/>
    <property type="match status" value="1"/>
</dbReference>
<organism evidence="7 8">
    <name type="scientific">Paenochrobactrum glaciei</name>
    <dbReference type="NCBI Taxonomy" id="486407"/>
    <lineage>
        <taxon>Bacteria</taxon>
        <taxon>Pseudomonadati</taxon>
        <taxon>Pseudomonadota</taxon>
        <taxon>Alphaproteobacteria</taxon>
        <taxon>Hyphomicrobiales</taxon>
        <taxon>Brucellaceae</taxon>
        <taxon>Paenochrobactrum</taxon>
    </lineage>
</organism>
<protein>
    <submittedName>
        <fullName evidence="7">ABC transporter ATP-binding protein</fullName>
    </submittedName>
</protein>
<dbReference type="InterPro" id="IPR050093">
    <property type="entry name" value="ABC_SmlMolc_Importer"/>
</dbReference>
<comment type="subcellular location">
    <subcellularLocation>
        <location evidence="1">Cell inner membrane</location>
    </subcellularLocation>
</comment>
<dbReference type="GO" id="GO:0005524">
    <property type="term" value="F:ATP binding"/>
    <property type="evidence" value="ECO:0007669"/>
    <property type="project" value="UniProtKB-KW"/>
</dbReference>
<comment type="caution">
    <text evidence="7">The sequence shown here is derived from an EMBL/GenBank/DDBJ whole genome shotgun (WGS) entry which is preliminary data.</text>
</comment>
<dbReference type="PROSITE" id="PS50893">
    <property type="entry name" value="ABC_TRANSPORTER_2"/>
    <property type="match status" value="1"/>
</dbReference>
<evidence type="ECO:0000313" key="8">
    <source>
        <dbReference type="Proteomes" id="UP001424441"/>
    </source>
</evidence>
<dbReference type="SUPFAM" id="SSF50331">
    <property type="entry name" value="MOP-like"/>
    <property type="match status" value="1"/>
</dbReference>
<dbReference type="InterPro" id="IPR013611">
    <property type="entry name" value="Transp-assoc_OB_typ2"/>
</dbReference>
<name>A0ABN1G8R2_9HYPH</name>
<evidence type="ECO:0000313" key="7">
    <source>
        <dbReference type="EMBL" id="GAA0606307.1"/>
    </source>
</evidence>
<dbReference type="Proteomes" id="UP001424441">
    <property type="component" value="Unassembled WGS sequence"/>
</dbReference>
<dbReference type="RefSeq" id="WP_343805527.1">
    <property type="nucleotide sequence ID" value="NZ_BAAADE010000003.1"/>
</dbReference>
<keyword evidence="4" id="KW-0547">Nucleotide-binding</keyword>
<evidence type="ECO:0000256" key="1">
    <source>
        <dbReference type="ARBA" id="ARBA00004533"/>
    </source>
</evidence>
<dbReference type="Gene3D" id="3.40.50.300">
    <property type="entry name" value="P-loop containing nucleotide triphosphate hydrolases"/>
    <property type="match status" value="1"/>
</dbReference>
<dbReference type="Pfam" id="PF00005">
    <property type="entry name" value="ABC_tran"/>
    <property type="match status" value="1"/>
</dbReference>
<dbReference type="InterPro" id="IPR017871">
    <property type="entry name" value="ABC_transporter-like_CS"/>
</dbReference>
<comment type="similarity">
    <text evidence="2">Belongs to the ABC transporter superfamily.</text>
</comment>
<keyword evidence="8" id="KW-1185">Reference proteome</keyword>
<dbReference type="PANTHER" id="PTHR42781:SF4">
    <property type="entry name" value="SPERMIDINE_PUTRESCINE IMPORT ATP-BINDING PROTEIN POTA"/>
    <property type="match status" value="1"/>
</dbReference>
<evidence type="ECO:0000256" key="3">
    <source>
        <dbReference type="ARBA" id="ARBA00022448"/>
    </source>
</evidence>
<evidence type="ECO:0000256" key="4">
    <source>
        <dbReference type="ARBA" id="ARBA00022741"/>
    </source>
</evidence>
<dbReference type="InterPro" id="IPR008995">
    <property type="entry name" value="Mo/tungstate-bd_C_term_dom"/>
</dbReference>
<reference evidence="7 8" key="1">
    <citation type="journal article" date="2019" name="Int. J. Syst. Evol. Microbiol.">
        <title>The Global Catalogue of Microorganisms (GCM) 10K type strain sequencing project: providing services to taxonomists for standard genome sequencing and annotation.</title>
        <authorList>
            <consortium name="The Broad Institute Genomics Platform"/>
            <consortium name="The Broad Institute Genome Sequencing Center for Infectious Disease"/>
            <person name="Wu L."/>
            <person name="Ma J."/>
        </authorList>
    </citation>
    <scope>NUCLEOTIDE SEQUENCE [LARGE SCALE GENOMIC DNA]</scope>
    <source>
        <strain evidence="7 8">JCM 15115</strain>
    </source>
</reference>
<dbReference type="EMBL" id="BAAADE010000003">
    <property type="protein sequence ID" value="GAA0606307.1"/>
    <property type="molecule type" value="Genomic_DNA"/>
</dbReference>
<dbReference type="InterPro" id="IPR003439">
    <property type="entry name" value="ABC_transporter-like_ATP-bd"/>
</dbReference>
<feature type="domain" description="ABC transporter" evidence="6">
    <location>
        <begin position="3"/>
        <end position="235"/>
    </location>
</feature>
<evidence type="ECO:0000256" key="2">
    <source>
        <dbReference type="ARBA" id="ARBA00005417"/>
    </source>
</evidence>
<dbReference type="InterPro" id="IPR003593">
    <property type="entry name" value="AAA+_ATPase"/>
</dbReference>
<evidence type="ECO:0000256" key="5">
    <source>
        <dbReference type="ARBA" id="ARBA00022840"/>
    </source>
</evidence>
<dbReference type="SMART" id="SM00382">
    <property type="entry name" value="AAA"/>
    <property type="match status" value="1"/>
</dbReference>
<dbReference type="PROSITE" id="PS00211">
    <property type="entry name" value="ABC_TRANSPORTER_1"/>
    <property type="match status" value="1"/>
</dbReference>
<evidence type="ECO:0000259" key="6">
    <source>
        <dbReference type="PROSITE" id="PS50893"/>
    </source>
</evidence>
<dbReference type="InterPro" id="IPR027417">
    <property type="entry name" value="P-loop_NTPase"/>
</dbReference>
<sequence>MTLTLKNGSKTYPDGTVALIPTDLHVQPGEIISLLGPSGCGKTTLLRLVAGLERPDKGAEIWFGEDNVTDYPVEKRKIGMVFQSYALFPNMSVRRNIAYGLKMQKLPQAEIDRRVDEVLSLCRLEPYADRAITALSGGQRQRVALARAFAPRPRILLLDEPLSALDAALRDQLRDELAGLLRSFKITAIFVTHDQDEAMAIADRVVVMSHGRIMQIGTPEELYRNPKSRFVAEFVGHAMELSGKADGRRFVTEGGTLELSEDGTDKSVFVRAEDVRIDPQGSLTAKVEGVTFLGTHYRLTLSGLGRERLYGQHFGQSAPSVGDDVKISINPSALMLLPKEANAE</sequence>
<dbReference type="SUPFAM" id="SSF52540">
    <property type="entry name" value="P-loop containing nucleoside triphosphate hydrolases"/>
    <property type="match status" value="1"/>
</dbReference>
<keyword evidence="5 7" id="KW-0067">ATP-binding</keyword>
<dbReference type="PANTHER" id="PTHR42781">
    <property type="entry name" value="SPERMIDINE/PUTRESCINE IMPORT ATP-BINDING PROTEIN POTA"/>
    <property type="match status" value="1"/>
</dbReference>
<gene>
    <name evidence="7" type="ORF">GCM10008943_22400</name>
</gene>